<dbReference type="Gene3D" id="1.20.120.10">
    <property type="entry name" value="Cytochrome c/b562"/>
    <property type="match status" value="1"/>
</dbReference>
<gene>
    <name evidence="1" type="ORF">HELGO_WM3535</name>
</gene>
<evidence type="ECO:0008006" key="2">
    <source>
        <dbReference type="Google" id="ProtNLM"/>
    </source>
</evidence>
<dbReference type="GO" id="GO:0005506">
    <property type="term" value="F:iron ion binding"/>
    <property type="evidence" value="ECO:0007669"/>
    <property type="project" value="InterPro"/>
</dbReference>
<dbReference type="GO" id="GO:0022900">
    <property type="term" value="P:electron transport chain"/>
    <property type="evidence" value="ECO:0007669"/>
    <property type="project" value="InterPro"/>
</dbReference>
<dbReference type="AlphaFoldDB" id="A0A6S6SK92"/>
<accession>A0A6S6SK92</accession>
<protein>
    <recommendedName>
        <fullName evidence="2">Cytochrome C</fullName>
    </recommendedName>
</protein>
<dbReference type="SUPFAM" id="SSF47175">
    <property type="entry name" value="Cytochromes"/>
    <property type="match status" value="1"/>
</dbReference>
<reference evidence="1" key="1">
    <citation type="submission" date="2020-01" db="EMBL/GenBank/DDBJ databases">
        <authorList>
            <person name="Meier V. D."/>
            <person name="Meier V D."/>
        </authorList>
    </citation>
    <scope>NUCLEOTIDE SEQUENCE</scope>
    <source>
        <strain evidence="1">HLG_WM_MAG_01</strain>
    </source>
</reference>
<evidence type="ECO:0000313" key="1">
    <source>
        <dbReference type="EMBL" id="CAA6808878.1"/>
    </source>
</evidence>
<dbReference type="GO" id="GO:0020037">
    <property type="term" value="F:heme binding"/>
    <property type="evidence" value="ECO:0007669"/>
    <property type="project" value="InterPro"/>
</dbReference>
<dbReference type="GO" id="GO:0009055">
    <property type="term" value="F:electron transfer activity"/>
    <property type="evidence" value="ECO:0007669"/>
    <property type="project" value="InterPro"/>
</dbReference>
<proteinExistence type="predicted"/>
<name>A0A6S6SK92_9BACT</name>
<organism evidence="1">
    <name type="scientific">uncultured Sulfurovum sp</name>
    <dbReference type="NCBI Taxonomy" id="269237"/>
    <lineage>
        <taxon>Bacteria</taxon>
        <taxon>Pseudomonadati</taxon>
        <taxon>Campylobacterota</taxon>
        <taxon>Epsilonproteobacteria</taxon>
        <taxon>Campylobacterales</taxon>
        <taxon>Sulfurovaceae</taxon>
        <taxon>Sulfurovum</taxon>
        <taxon>environmental samples</taxon>
    </lineage>
</organism>
<sequence>MKKVLLSSIICSVIGMANEYTQADRILDMQKIAQAMQDIQSGFFYNNLDIVKAGAKDLSETIVKIGPTKAEKENKDVYERWMNNNTAMTARTQRRIQNYAKTLVERFQDGDAVQALQVYNRVSAECMKCHVDLRKW</sequence>
<dbReference type="EMBL" id="CACVAS010000057">
    <property type="protein sequence ID" value="CAA6808878.1"/>
    <property type="molecule type" value="Genomic_DNA"/>
</dbReference>
<dbReference type="InterPro" id="IPR010980">
    <property type="entry name" value="Cyt_c/b562"/>
</dbReference>